<dbReference type="EMBL" id="CP002838">
    <property type="protein sequence ID" value="AEM38342.1"/>
    <property type="molecule type" value="Genomic_DNA"/>
</dbReference>
<dbReference type="AlphaFoldDB" id="G0EGG8"/>
<name>G0EGG8_PYRF1</name>
<evidence type="ECO:0000313" key="2">
    <source>
        <dbReference type="EMBL" id="AEM38342.1"/>
    </source>
</evidence>
<protein>
    <submittedName>
        <fullName evidence="2">Uncharacterized protein</fullName>
    </submittedName>
</protein>
<sequence length="263" mass="29469">MPCLRVHYATLPINILFFITALLLPHSHPAIGVSDIRIMHYGKLYWCWIDYMVPSVNDNIVRVEAGNVYDVLWSYESLCRVNVREVNGTHLEVWLSPANNVSAKLVSLMVYKRFNYAWLTVFNNTALLEPIFVGFTPIYTTLVLNYTINDMGLVYQGKRVSITCNDLILDNDTVINIWLVEANDLLSAAYGSDVYPISVRAKIVMPDGVHVIDIELDMVGINASRVGGVCEPVHYIDWGGLVKLLGLAAIPVAAFLVLRRARG</sequence>
<feature type="transmembrane region" description="Helical" evidence="1">
    <location>
        <begin position="238"/>
        <end position="258"/>
    </location>
</feature>
<keyword evidence="3" id="KW-1185">Reference proteome</keyword>
<evidence type="ECO:0000256" key="1">
    <source>
        <dbReference type="SAM" id="Phobius"/>
    </source>
</evidence>
<keyword evidence="1" id="KW-0812">Transmembrane</keyword>
<dbReference type="Proteomes" id="UP000001037">
    <property type="component" value="Chromosome"/>
</dbReference>
<keyword evidence="1" id="KW-1133">Transmembrane helix</keyword>
<dbReference type="InParanoid" id="G0EGG8"/>
<dbReference type="HOGENOM" id="CLU_1056093_0_0_2"/>
<dbReference type="KEGG" id="pfm:Pyrfu_0471"/>
<dbReference type="STRING" id="694429.Pyrfu_0471"/>
<proteinExistence type="predicted"/>
<evidence type="ECO:0000313" key="3">
    <source>
        <dbReference type="Proteomes" id="UP000001037"/>
    </source>
</evidence>
<reference evidence="2 3" key="1">
    <citation type="journal article" date="2011" name="Stand. Genomic Sci.">
        <title>Complete genome sequence of the hyperthermophilic chemolithoautotroph Pyrolobus fumarii type strain (1A).</title>
        <authorList>
            <person name="Anderson I."/>
            <person name="Goker M."/>
            <person name="Nolan M."/>
            <person name="Lucas S."/>
            <person name="Hammon N."/>
            <person name="Deshpande S."/>
            <person name="Cheng J.F."/>
            <person name="Tapia R."/>
            <person name="Han C."/>
            <person name="Goodwin L."/>
            <person name="Pitluck S."/>
            <person name="Huntemann M."/>
            <person name="Liolios K."/>
            <person name="Ivanova N."/>
            <person name="Pagani I."/>
            <person name="Mavromatis K."/>
            <person name="Ovchinikova G."/>
            <person name="Pati A."/>
            <person name="Chen A."/>
            <person name="Palaniappan K."/>
            <person name="Land M."/>
            <person name="Hauser L."/>
            <person name="Brambilla E.M."/>
            <person name="Huber H."/>
            <person name="Yasawong M."/>
            <person name="Rohde M."/>
            <person name="Spring S."/>
            <person name="Abt B."/>
            <person name="Sikorski J."/>
            <person name="Wirth R."/>
            <person name="Detter J.C."/>
            <person name="Woyke T."/>
            <person name="Bristow J."/>
            <person name="Eisen J.A."/>
            <person name="Markowitz V."/>
            <person name="Hugenholtz P."/>
            <person name="Kyrpides N.C."/>
            <person name="Klenk H.P."/>
            <person name="Lapidus A."/>
        </authorList>
    </citation>
    <scope>NUCLEOTIDE SEQUENCE [LARGE SCALE GENOMIC DNA]</scope>
    <source>
        <strain evidence="3">DSM 11204 / 1A</strain>
    </source>
</reference>
<organism evidence="2 3">
    <name type="scientific">Pyrolobus fumarii (strain DSM 11204 / 1A)</name>
    <dbReference type="NCBI Taxonomy" id="694429"/>
    <lineage>
        <taxon>Archaea</taxon>
        <taxon>Thermoproteota</taxon>
        <taxon>Thermoprotei</taxon>
        <taxon>Desulfurococcales</taxon>
        <taxon>Pyrodictiaceae</taxon>
        <taxon>Pyrolobus</taxon>
    </lineage>
</organism>
<accession>G0EGG8</accession>
<gene>
    <name evidence="2" type="ordered locus">Pyrfu_0471</name>
</gene>
<keyword evidence="1" id="KW-0472">Membrane</keyword>